<evidence type="ECO:0000313" key="1">
    <source>
        <dbReference type="EMBL" id="KAI9459319.1"/>
    </source>
</evidence>
<keyword evidence="2" id="KW-1185">Reference proteome</keyword>
<accession>A0ACC0U2E9</accession>
<sequence>MSFLRDLNLRTQLLLTAAATALTTYSLLSIYQSRSRRKRRADLADICPSFPSCQHNNRPRTTRTTHAEELVREQLARNYAFLGEEGVARVRSASVVIVGCGGVGSWAAVMLARSGVARLRLVDFDYVTLSSLNRHATAALADVGTPKVECVARAIRAIAPFVQVDPRVELWRGDADGAGLLRGADWVVDAIDNVGTKVELLAYCVRNDLDVFSSMGAGTKSDPTRVQIADLSATHYDPLARAVRQRLRATLSRSAPSDIAPPSGPPPPPTAKTDEEEEEEEEEEGDDGVDSPSPGPPTAAAASASAWERPIPVVYSTEVPGDVTLLPLAEAELAKGAVDELAPLRDFRVRILPVLGPLPAIFGLHIATYVLCELAGRPLERPLPVRHRKKLYERMWKDLLHRESRIARKQINTLPLTTADIALLYDDFALGRSIVPPHAACVRPALMRWNPCAPLSLENCVVAEMKEVVDVMFDIFAVSDRRGPFKPNPAPPQDYVDALGDPIDGAYFSCLAIRRSPEEVWGVEATRVALSRMAQARRFRQWALE</sequence>
<dbReference type="Proteomes" id="UP001207468">
    <property type="component" value="Unassembled WGS sequence"/>
</dbReference>
<dbReference type="EMBL" id="JAGFNK010000201">
    <property type="protein sequence ID" value="KAI9459319.1"/>
    <property type="molecule type" value="Genomic_DNA"/>
</dbReference>
<proteinExistence type="predicted"/>
<reference evidence="1" key="1">
    <citation type="submission" date="2021-03" db="EMBL/GenBank/DDBJ databases">
        <title>Evolutionary priming and transition to the ectomycorrhizal habit in an iconic lineage of mushroom-forming fungi: is preadaptation a requirement?</title>
        <authorList>
            <consortium name="DOE Joint Genome Institute"/>
            <person name="Looney B.P."/>
            <person name="Miyauchi S."/>
            <person name="Morin E."/>
            <person name="Drula E."/>
            <person name="Courty P.E."/>
            <person name="Chicoki N."/>
            <person name="Fauchery L."/>
            <person name="Kohler A."/>
            <person name="Kuo A."/>
            <person name="LaButti K."/>
            <person name="Pangilinan J."/>
            <person name="Lipzen A."/>
            <person name="Riley R."/>
            <person name="Andreopoulos W."/>
            <person name="He G."/>
            <person name="Johnson J."/>
            <person name="Barry K.W."/>
            <person name="Grigoriev I.V."/>
            <person name="Nagy L."/>
            <person name="Hibbett D."/>
            <person name="Henrissat B."/>
            <person name="Matheny P.B."/>
            <person name="Labbe J."/>
            <person name="Martin A.F."/>
        </authorList>
    </citation>
    <scope>NUCLEOTIDE SEQUENCE</scope>
    <source>
        <strain evidence="1">BPL698</strain>
    </source>
</reference>
<evidence type="ECO:0000313" key="2">
    <source>
        <dbReference type="Proteomes" id="UP001207468"/>
    </source>
</evidence>
<protein>
    <submittedName>
        <fullName evidence="1">Uncharacterized protein</fullName>
    </submittedName>
</protein>
<gene>
    <name evidence="1" type="ORF">F5148DRAFT_1276818</name>
</gene>
<comment type="caution">
    <text evidence="1">The sequence shown here is derived from an EMBL/GenBank/DDBJ whole genome shotgun (WGS) entry which is preliminary data.</text>
</comment>
<organism evidence="1 2">
    <name type="scientific">Russula earlei</name>
    <dbReference type="NCBI Taxonomy" id="71964"/>
    <lineage>
        <taxon>Eukaryota</taxon>
        <taxon>Fungi</taxon>
        <taxon>Dikarya</taxon>
        <taxon>Basidiomycota</taxon>
        <taxon>Agaricomycotina</taxon>
        <taxon>Agaricomycetes</taxon>
        <taxon>Russulales</taxon>
        <taxon>Russulaceae</taxon>
        <taxon>Russula</taxon>
    </lineage>
</organism>
<name>A0ACC0U2E9_9AGAM</name>